<dbReference type="AlphaFoldDB" id="A0A1G6HQL8"/>
<comment type="function">
    <text evidence="3">Catalyzes the epimerization of the C3' and C5'positions of dTDP-6-deoxy-D-xylo-4-hexulose, forming dTDP-6-deoxy-L-lyxo-4-hexulose.</text>
</comment>
<dbReference type="EC" id="5.1.3.13" evidence="3"/>
<feature type="active site" description="Proton acceptor" evidence="1">
    <location>
        <position position="56"/>
    </location>
</feature>
<comment type="similarity">
    <text evidence="3">Belongs to the dTDP-4-dehydrorhamnose 3,5-epimerase family.</text>
</comment>
<feature type="site" description="Participates in a stacking interaction with the thymidine ring of dTDP-4-oxo-6-deoxyglucose" evidence="2">
    <location>
        <position position="130"/>
    </location>
</feature>
<feature type="active site" description="Proton donor" evidence="1">
    <location>
        <position position="124"/>
    </location>
</feature>
<gene>
    <name evidence="5" type="primary">rfbC</name>
    <name evidence="5" type="ORF">E4650_01640</name>
    <name evidence="4" type="ORF">SAMN04488588_0065</name>
</gene>
<dbReference type="UniPathway" id="UPA00124"/>
<reference evidence="4 6" key="1">
    <citation type="submission" date="2016-10" db="EMBL/GenBank/DDBJ databases">
        <authorList>
            <person name="de Groot N.N."/>
        </authorList>
    </citation>
    <scope>NUCLEOTIDE SEQUENCE [LARGE SCALE GENOMIC DNA]</scope>
    <source>
        <strain evidence="4 6">WG14</strain>
    </source>
</reference>
<dbReference type="GO" id="GO:0019305">
    <property type="term" value="P:dTDP-rhamnose biosynthetic process"/>
    <property type="evidence" value="ECO:0007669"/>
    <property type="project" value="UniProtKB-UniRule"/>
</dbReference>
<dbReference type="EMBL" id="FMYV01000001">
    <property type="protein sequence ID" value="SDB96532.1"/>
    <property type="molecule type" value="Genomic_DNA"/>
</dbReference>
<dbReference type="GO" id="GO:0005829">
    <property type="term" value="C:cytosol"/>
    <property type="evidence" value="ECO:0007669"/>
    <property type="project" value="TreeGrafter"/>
</dbReference>
<organism evidence="4 6">
    <name type="scientific">Geotoga petraea</name>
    <dbReference type="NCBI Taxonomy" id="28234"/>
    <lineage>
        <taxon>Bacteria</taxon>
        <taxon>Thermotogati</taxon>
        <taxon>Thermotogota</taxon>
        <taxon>Thermotogae</taxon>
        <taxon>Petrotogales</taxon>
        <taxon>Petrotogaceae</taxon>
        <taxon>Geotoga</taxon>
    </lineage>
</organism>
<dbReference type="PANTHER" id="PTHR21047:SF2">
    <property type="entry name" value="THYMIDINE DIPHOSPHO-4-KETO-RHAMNOSE 3,5-EPIMERASE"/>
    <property type="match status" value="1"/>
</dbReference>
<protein>
    <recommendedName>
        <fullName evidence="3">dTDP-4-dehydrorhamnose 3,5-epimerase</fullName>
        <ecNumber evidence="3">5.1.3.13</ecNumber>
    </recommendedName>
    <alternativeName>
        <fullName evidence="3">Thymidine diphospho-4-keto-rhamnose 3,5-epimerase</fullName>
    </alternativeName>
</protein>
<proteinExistence type="inferred from homology"/>
<dbReference type="InterPro" id="IPR011051">
    <property type="entry name" value="RmlC_Cupin_sf"/>
</dbReference>
<dbReference type="OrthoDB" id="9800680at2"/>
<keyword evidence="3 5" id="KW-0413">Isomerase</keyword>
<dbReference type="GO" id="GO:0008830">
    <property type="term" value="F:dTDP-4-dehydrorhamnose 3,5-epimerase activity"/>
    <property type="evidence" value="ECO:0007669"/>
    <property type="project" value="UniProtKB-UniRule"/>
</dbReference>
<dbReference type="EMBL" id="SRME01000001">
    <property type="protein sequence ID" value="TGG88923.1"/>
    <property type="molecule type" value="Genomic_DNA"/>
</dbReference>
<dbReference type="CDD" id="cd00438">
    <property type="entry name" value="cupin_RmlC"/>
    <property type="match status" value="1"/>
</dbReference>
<evidence type="ECO:0000313" key="7">
    <source>
        <dbReference type="Proteomes" id="UP000297288"/>
    </source>
</evidence>
<dbReference type="Proteomes" id="UP000297288">
    <property type="component" value="Unassembled WGS sequence"/>
</dbReference>
<dbReference type="STRING" id="28234.SAMN04488588_0065"/>
<dbReference type="RefSeq" id="WP_091401739.1">
    <property type="nucleotide sequence ID" value="NZ_FMYV01000001.1"/>
</dbReference>
<dbReference type="Proteomes" id="UP000199322">
    <property type="component" value="Unassembled WGS sequence"/>
</dbReference>
<reference evidence="5 7" key="2">
    <citation type="submission" date="2019-04" db="EMBL/GenBank/DDBJ databases">
        <title>Draft genome sequence data and analysis of a Fermenting Bacterium, Geotoga petraea strain HO-Geo1, isolated from heavy-oil petroleum reservoir in Russia.</title>
        <authorList>
            <person name="Grouzdev D.S."/>
            <person name="Semenova E.M."/>
            <person name="Sokolova D.S."/>
            <person name="Tourova T.P."/>
            <person name="Poltaraus A.B."/>
            <person name="Nazina T.N."/>
        </authorList>
    </citation>
    <scope>NUCLEOTIDE SEQUENCE [LARGE SCALE GENOMIC DNA]</scope>
    <source>
        <strain evidence="5 7">HO-Geo1</strain>
    </source>
</reference>
<evidence type="ECO:0000256" key="2">
    <source>
        <dbReference type="PIRSR" id="PIRSR600888-3"/>
    </source>
</evidence>
<comment type="subunit">
    <text evidence="3">Homodimer.</text>
</comment>
<dbReference type="Pfam" id="PF00908">
    <property type="entry name" value="dTDP_sugar_isom"/>
    <property type="match status" value="1"/>
</dbReference>
<evidence type="ECO:0000313" key="4">
    <source>
        <dbReference type="EMBL" id="SDB96532.1"/>
    </source>
</evidence>
<evidence type="ECO:0000313" key="5">
    <source>
        <dbReference type="EMBL" id="TGG88923.1"/>
    </source>
</evidence>
<evidence type="ECO:0000256" key="3">
    <source>
        <dbReference type="RuleBase" id="RU364069"/>
    </source>
</evidence>
<dbReference type="NCBIfam" id="TIGR01221">
    <property type="entry name" value="rmlC"/>
    <property type="match status" value="1"/>
</dbReference>
<keyword evidence="6" id="KW-1185">Reference proteome</keyword>
<dbReference type="GO" id="GO:0000271">
    <property type="term" value="P:polysaccharide biosynthetic process"/>
    <property type="evidence" value="ECO:0007669"/>
    <property type="project" value="TreeGrafter"/>
</dbReference>
<evidence type="ECO:0000256" key="1">
    <source>
        <dbReference type="PIRSR" id="PIRSR600888-1"/>
    </source>
</evidence>
<dbReference type="InterPro" id="IPR014710">
    <property type="entry name" value="RmlC-like_jellyroll"/>
</dbReference>
<evidence type="ECO:0000313" key="6">
    <source>
        <dbReference type="Proteomes" id="UP000199322"/>
    </source>
</evidence>
<dbReference type="Gene3D" id="2.60.120.10">
    <property type="entry name" value="Jelly Rolls"/>
    <property type="match status" value="1"/>
</dbReference>
<sequence length="170" mass="20070">MKTTNYNGIPDVKIIENIKYEDNRGFFIEKYNSNLGFKTIQDNFAFSKKNVLRGLHYQKEYPQAKIITCVKGKILDVFVDLRTNSESFLKYGKVALNGIEKSILIPRGFAHGYLALEEENIVYYKVDNYYKPEYEERISWKDKKINIDWELEKYGISEKDLIISEKDKKL</sequence>
<dbReference type="InterPro" id="IPR000888">
    <property type="entry name" value="RmlC-like"/>
</dbReference>
<comment type="pathway">
    <text evidence="3">Carbohydrate biosynthesis; dTDP-L-rhamnose biosynthesis.</text>
</comment>
<name>A0A1G6HQL8_9BACT</name>
<accession>A0A1G6HQL8</accession>
<dbReference type="SUPFAM" id="SSF51182">
    <property type="entry name" value="RmlC-like cupins"/>
    <property type="match status" value="1"/>
</dbReference>
<comment type="catalytic activity">
    <reaction evidence="3">
        <text>dTDP-4-dehydro-6-deoxy-alpha-D-glucose = dTDP-4-dehydro-beta-L-rhamnose</text>
        <dbReference type="Rhea" id="RHEA:16969"/>
        <dbReference type="ChEBI" id="CHEBI:57649"/>
        <dbReference type="ChEBI" id="CHEBI:62830"/>
        <dbReference type="EC" id="5.1.3.13"/>
    </reaction>
</comment>
<dbReference type="PANTHER" id="PTHR21047">
    <property type="entry name" value="DTDP-6-DEOXY-D-GLUCOSE-3,5 EPIMERASE"/>
    <property type="match status" value="1"/>
</dbReference>